<feature type="region of interest" description="Disordered" evidence="1">
    <location>
        <begin position="1"/>
        <end position="69"/>
    </location>
</feature>
<dbReference type="RefSeq" id="XP_015468360.1">
    <property type="nucleotide sequence ID" value="XM_015610824.1"/>
</dbReference>
<dbReference type="PIRSF" id="PIRSF002590">
    <property type="entry name" value="HSP9/HSP12_fun"/>
    <property type="match status" value="1"/>
</dbReference>
<dbReference type="InterPro" id="IPR007250">
    <property type="entry name" value="HSP9_HSP12"/>
</dbReference>
<name>A0A0V1Q1C6_9ASCO</name>
<dbReference type="Pfam" id="PF04119">
    <property type="entry name" value="HSP9_HSP12"/>
    <property type="match status" value="1"/>
</dbReference>
<dbReference type="GeneID" id="26839003"/>
<reference evidence="2 3" key="1">
    <citation type="submission" date="2015-11" db="EMBL/GenBank/DDBJ databases">
        <title>The genome of Debaryomyces fabryi.</title>
        <authorList>
            <person name="Tafer H."/>
            <person name="Lopandic K."/>
        </authorList>
    </citation>
    <scope>NUCLEOTIDE SEQUENCE [LARGE SCALE GENOMIC DNA]</scope>
    <source>
        <strain evidence="2 3">CBS 789</strain>
    </source>
</reference>
<dbReference type="OrthoDB" id="2348401at2759"/>
<proteinExistence type="predicted"/>
<accession>A0A0V1Q1C6</accession>
<feature type="compositionally biased region" description="Polar residues" evidence="1">
    <location>
        <begin position="45"/>
        <end position="58"/>
    </location>
</feature>
<dbReference type="Gene3D" id="6.10.280.100">
    <property type="match status" value="1"/>
</dbReference>
<evidence type="ECO:0000256" key="1">
    <source>
        <dbReference type="SAM" id="MobiDB-lite"/>
    </source>
</evidence>
<comment type="caution">
    <text evidence="2">The sequence shown here is derived from an EMBL/GenBank/DDBJ whole genome shotgun (WGS) entry which is preliminary data.</text>
</comment>
<keyword evidence="3" id="KW-1185">Reference proteome</keyword>
<dbReference type="EMBL" id="LMYN01000031">
    <property type="protein sequence ID" value="KSA02258.1"/>
    <property type="molecule type" value="Genomic_DNA"/>
</dbReference>
<organism evidence="2 3">
    <name type="scientific">Debaryomyces fabryi</name>
    <dbReference type="NCBI Taxonomy" id="58627"/>
    <lineage>
        <taxon>Eukaryota</taxon>
        <taxon>Fungi</taxon>
        <taxon>Dikarya</taxon>
        <taxon>Ascomycota</taxon>
        <taxon>Saccharomycotina</taxon>
        <taxon>Pichiomycetes</taxon>
        <taxon>Debaryomycetaceae</taxon>
        <taxon>Debaryomyces</taxon>
    </lineage>
</organism>
<evidence type="ECO:0000313" key="2">
    <source>
        <dbReference type="EMBL" id="KSA02258.1"/>
    </source>
</evidence>
<dbReference type="AlphaFoldDB" id="A0A0V1Q1C6"/>
<gene>
    <name evidence="2" type="ORF">AC631_01994</name>
</gene>
<evidence type="ECO:0008006" key="4">
    <source>
        <dbReference type="Google" id="ProtNLM"/>
    </source>
</evidence>
<evidence type="ECO:0000313" key="3">
    <source>
        <dbReference type="Proteomes" id="UP000054251"/>
    </source>
</evidence>
<protein>
    <recommendedName>
        <fullName evidence="4">12 kDa heat shock protein</fullName>
    </recommendedName>
</protein>
<feature type="compositionally biased region" description="Basic and acidic residues" evidence="1">
    <location>
        <begin position="1"/>
        <end position="14"/>
    </location>
</feature>
<feature type="compositionally biased region" description="Basic and acidic residues" evidence="1">
    <location>
        <begin position="25"/>
        <end position="41"/>
    </location>
</feature>
<sequence length="121" mass="12735">MSDLGRKNVSDKISEAVTPESQKSTLEKTKETVTDKVDEFAGKNTPDNQKSFGQTVSDKVQAGHDDAKEAVNKDQATLADTVGEYVEAAKEQAANAAEYISGVVTGGAEGAKKAADDVTKK</sequence>
<dbReference type="Proteomes" id="UP000054251">
    <property type="component" value="Unassembled WGS sequence"/>
</dbReference>